<proteinExistence type="predicted"/>
<dbReference type="EMBL" id="CP018092">
    <property type="protein sequence ID" value="ATS19235.1"/>
    <property type="molecule type" value="Genomic_DNA"/>
</dbReference>
<accession>A0A2D2Q428</accession>
<dbReference type="Proteomes" id="UP000231057">
    <property type="component" value="Chromosome"/>
</dbReference>
<dbReference type="OrthoDB" id="556561at2"/>
<dbReference type="Gene3D" id="3.10.450.50">
    <property type="match status" value="1"/>
</dbReference>
<gene>
    <name evidence="2" type="ORF">BRW62_11365</name>
</gene>
<organism evidence="2 3">
    <name type="scientific">Parathermosynechococcus lividus PCC 6715</name>
    <dbReference type="NCBI Taxonomy" id="1917166"/>
    <lineage>
        <taxon>Bacteria</taxon>
        <taxon>Bacillati</taxon>
        <taxon>Cyanobacteriota</taxon>
        <taxon>Cyanophyceae</taxon>
        <taxon>Acaryochloridales</taxon>
        <taxon>Thermosynechococcaceae</taxon>
        <taxon>Parathermosynechococcus</taxon>
    </lineage>
</organism>
<evidence type="ECO:0000259" key="1">
    <source>
        <dbReference type="Pfam" id="PF12883"/>
    </source>
</evidence>
<keyword evidence="3" id="KW-1185">Reference proteome</keyword>
<dbReference type="InterPro" id="IPR024289">
    <property type="entry name" value="DUF3828"/>
</dbReference>
<name>A0A2D2Q428_PARLV</name>
<feature type="domain" description="DUF3828" evidence="1">
    <location>
        <begin position="28"/>
        <end position="146"/>
    </location>
</feature>
<dbReference type="RefSeq" id="WP_099799572.1">
    <property type="nucleotide sequence ID" value="NZ_CP018092.1"/>
</dbReference>
<evidence type="ECO:0000313" key="2">
    <source>
        <dbReference type="EMBL" id="ATS19235.1"/>
    </source>
</evidence>
<sequence>MRAGLGLGIAAGLVISPITVAIANPPPQAVVTQFYQWLVQHQDQSRQQLRQQQHHFTPELYQQLTAAFRKQPQDGAWLDFDPFSYTQVSTLGMQVRKVTPSTTDPRSADVDIDVIAGLRGRRGTPVPIKVIMKKTGDRWQIDNLVYISTWDNLRCILREINR</sequence>
<dbReference type="Pfam" id="PF12883">
    <property type="entry name" value="DUF3828"/>
    <property type="match status" value="1"/>
</dbReference>
<evidence type="ECO:0000313" key="3">
    <source>
        <dbReference type="Proteomes" id="UP000231057"/>
    </source>
</evidence>
<dbReference type="AlphaFoldDB" id="A0A2D2Q428"/>
<reference evidence="3" key="2">
    <citation type="journal article" date="2022" name="Front. Microbiol.">
        <title>Comparative Genomic Analysis Revealed Distinct Molecular Components and Organization of CO2-Concentrating Mechanism in Thermophilic Cyanobacteria.</title>
        <authorList>
            <person name="Tang J."/>
            <person name="Zhou H."/>
            <person name="Yao D."/>
            <person name="Riaz S."/>
            <person name="You D."/>
            <person name="Klepacz-Smolka A."/>
            <person name="Daroch M."/>
        </authorList>
    </citation>
    <scope>NUCLEOTIDE SEQUENCE [LARGE SCALE GENOMIC DNA]</scope>
    <source>
        <strain evidence="3">PCC 6715</strain>
    </source>
</reference>
<dbReference type="KEGG" id="slw:BRW62_11365"/>
<reference evidence="2 3" key="1">
    <citation type="submission" date="2016-11" db="EMBL/GenBank/DDBJ databases">
        <title>Complete genome sequence of thermophilic cyanobacteria strain Synechococcus sp. PCC6715.</title>
        <authorList>
            <person name="Tang J."/>
            <person name="Daroch M."/>
            <person name="Liang Y."/>
            <person name="Jiang D."/>
            <person name="Shah M."/>
        </authorList>
    </citation>
    <scope>NUCLEOTIDE SEQUENCE [LARGE SCALE GENOMIC DNA]</scope>
    <source>
        <strain evidence="2 3">PCC 6715</strain>
    </source>
</reference>
<protein>
    <recommendedName>
        <fullName evidence="1">DUF3828 domain-containing protein</fullName>
    </recommendedName>
</protein>